<dbReference type="GO" id="GO:0005829">
    <property type="term" value="C:cytosol"/>
    <property type="evidence" value="ECO:0007669"/>
    <property type="project" value="TreeGrafter"/>
</dbReference>
<proteinExistence type="predicted"/>
<dbReference type="InterPro" id="IPR000595">
    <property type="entry name" value="cNMP-bd_dom"/>
</dbReference>
<keyword evidence="2" id="KW-0238">DNA-binding</keyword>
<keyword evidence="3" id="KW-0804">Transcription</keyword>
<dbReference type="KEGG" id="cyp:PCC8801_2804"/>
<dbReference type="EMBL" id="CP001287">
    <property type="protein sequence ID" value="ACK66804.1"/>
    <property type="molecule type" value="Genomic_DNA"/>
</dbReference>
<dbReference type="Pfam" id="PF13545">
    <property type="entry name" value="HTH_Crp_2"/>
    <property type="match status" value="1"/>
</dbReference>
<keyword evidence="7" id="KW-1185">Reference proteome</keyword>
<evidence type="ECO:0000313" key="6">
    <source>
        <dbReference type="EMBL" id="ACK66804.1"/>
    </source>
</evidence>
<organism evidence="6 7">
    <name type="scientific">Rippkaea orientalis (strain PCC 8801 / RF-1)</name>
    <name type="common">Cyanothece sp. (strain PCC 8801)</name>
    <dbReference type="NCBI Taxonomy" id="41431"/>
    <lineage>
        <taxon>Bacteria</taxon>
        <taxon>Bacillati</taxon>
        <taxon>Cyanobacteriota</taxon>
        <taxon>Cyanophyceae</taxon>
        <taxon>Oscillatoriophycideae</taxon>
        <taxon>Chroococcales</taxon>
        <taxon>Aphanothecaceae</taxon>
        <taxon>Rippkaea</taxon>
        <taxon>Rippkaea orientalis</taxon>
    </lineage>
</organism>
<dbReference type="PANTHER" id="PTHR24567:SF68">
    <property type="entry name" value="DNA-BINDING TRANSCRIPTIONAL DUAL REGULATOR CRP"/>
    <property type="match status" value="1"/>
</dbReference>
<dbReference type="SUPFAM" id="SSF46785">
    <property type="entry name" value="Winged helix' DNA-binding domain"/>
    <property type="match status" value="1"/>
</dbReference>
<name>B7JUV2_RIPO1</name>
<dbReference type="InterPro" id="IPR012318">
    <property type="entry name" value="HTH_CRP"/>
</dbReference>
<keyword evidence="1" id="KW-0805">Transcription regulation</keyword>
<dbReference type="Pfam" id="PF00027">
    <property type="entry name" value="cNMP_binding"/>
    <property type="match status" value="1"/>
</dbReference>
<dbReference type="HOGENOM" id="CLU_075053_3_5_3"/>
<protein>
    <submittedName>
        <fullName evidence="6">Cyclic nucleotide-binding protein</fullName>
    </submittedName>
</protein>
<dbReference type="SUPFAM" id="SSF51206">
    <property type="entry name" value="cAMP-binding domain-like"/>
    <property type="match status" value="1"/>
</dbReference>
<dbReference type="RefSeq" id="WP_012596070.1">
    <property type="nucleotide sequence ID" value="NC_011726.1"/>
</dbReference>
<dbReference type="STRING" id="41431.PCC8801_2804"/>
<dbReference type="Gene3D" id="1.10.10.10">
    <property type="entry name" value="Winged helix-like DNA-binding domain superfamily/Winged helix DNA-binding domain"/>
    <property type="match status" value="1"/>
</dbReference>
<dbReference type="PANTHER" id="PTHR24567">
    <property type="entry name" value="CRP FAMILY TRANSCRIPTIONAL REGULATORY PROTEIN"/>
    <property type="match status" value="1"/>
</dbReference>
<evidence type="ECO:0000259" key="5">
    <source>
        <dbReference type="PROSITE" id="PS51063"/>
    </source>
</evidence>
<feature type="domain" description="HTH crp-type" evidence="5">
    <location>
        <begin position="144"/>
        <end position="218"/>
    </location>
</feature>
<dbReference type="PROSITE" id="PS50042">
    <property type="entry name" value="CNMP_BINDING_3"/>
    <property type="match status" value="1"/>
</dbReference>
<dbReference type="InterPro" id="IPR036388">
    <property type="entry name" value="WH-like_DNA-bd_sf"/>
</dbReference>
<dbReference type="Gene3D" id="2.60.120.10">
    <property type="entry name" value="Jelly Rolls"/>
    <property type="match status" value="1"/>
</dbReference>
<dbReference type="InterPro" id="IPR018490">
    <property type="entry name" value="cNMP-bd_dom_sf"/>
</dbReference>
<dbReference type="Proteomes" id="UP000008204">
    <property type="component" value="Chromosome"/>
</dbReference>
<accession>B7JUV2</accession>
<dbReference type="GO" id="GO:0003677">
    <property type="term" value="F:DNA binding"/>
    <property type="evidence" value="ECO:0007669"/>
    <property type="project" value="UniProtKB-KW"/>
</dbReference>
<dbReference type="AlphaFoldDB" id="B7JUV2"/>
<feature type="domain" description="Cyclic nucleotide-binding" evidence="4">
    <location>
        <begin position="12"/>
        <end position="131"/>
    </location>
</feature>
<sequence length="229" mass="26735">METQEISELFPLFNTANPETLEWLVSVVDEEDYSLNTEIIRENEWGKAVYFIVSGWVKVRSQYHDQELTLEILGRGDFFGEMEILDESLKSIAVISLSDVKLLTISAQRFLQMLFKDPQLHHRMLQLTVRRFRLLYRRLQLRQQTPKIKLAKTLIKLAETYGKSTEKGIEILYIPQQDLADIADVTLEDLQQIIPQLQTQGCLDIDEIHQTLSLTNLKQIYHFSTVKHD</sequence>
<dbReference type="OrthoDB" id="453310at2"/>
<evidence type="ECO:0000256" key="2">
    <source>
        <dbReference type="ARBA" id="ARBA00023125"/>
    </source>
</evidence>
<dbReference type="CDD" id="cd00038">
    <property type="entry name" value="CAP_ED"/>
    <property type="match status" value="1"/>
</dbReference>
<dbReference type="GO" id="GO:0003700">
    <property type="term" value="F:DNA-binding transcription factor activity"/>
    <property type="evidence" value="ECO:0007669"/>
    <property type="project" value="TreeGrafter"/>
</dbReference>
<gene>
    <name evidence="6" type="ordered locus">PCC8801_2804</name>
</gene>
<dbReference type="InterPro" id="IPR036390">
    <property type="entry name" value="WH_DNA-bd_sf"/>
</dbReference>
<reference evidence="7" key="1">
    <citation type="journal article" date="2011" name="MBio">
        <title>Novel metabolic attributes of the genus Cyanothece, comprising a group of unicellular nitrogen-fixing Cyanobacteria.</title>
        <authorList>
            <person name="Bandyopadhyay A."/>
            <person name="Elvitigala T."/>
            <person name="Welsh E."/>
            <person name="Stockel J."/>
            <person name="Liberton M."/>
            <person name="Min H."/>
            <person name="Sherman L.A."/>
            <person name="Pakrasi H.B."/>
        </authorList>
    </citation>
    <scope>NUCLEOTIDE SEQUENCE [LARGE SCALE GENOMIC DNA]</scope>
    <source>
        <strain evidence="7">PCC 8801</strain>
    </source>
</reference>
<evidence type="ECO:0000256" key="1">
    <source>
        <dbReference type="ARBA" id="ARBA00023015"/>
    </source>
</evidence>
<evidence type="ECO:0000256" key="3">
    <source>
        <dbReference type="ARBA" id="ARBA00023163"/>
    </source>
</evidence>
<dbReference type="eggNOG" id="COG0664">
    <property type="taxonomic scope" value="Bacteria"/>
</dbReference>
<dbReference type="InterPro" id="IPR050397">
    <property type="entry name" value="Env_Response_Regulators"/>
</dbReference>
<evidence type="ECO:0000313" key="7">
    <source>
        <dbReference type="Proteomes" id="UP000008204"/>
    </source>
</evidence>
<dbReference type="PROSITE" id="PS51063">
    <property type="entry name" value="HTH_CRP_2"/>
    <property type="match status" value="1"/>
</dbReference>
<dbReference type="InterPro" id="IPR014710">
    <property type="entry name" value="RmlC-like_jellyroll"/>
</dbReference>
<evidence type="ECO:0000259" key="4">
    <source>
        <dbReference type="PROSITE" id="PS50042"/>
    </source>
</evidence>
<dbReference type="SMART" id="SM00100">
    <property type="entry name" value="cNMP"/>
    <property type="match status" value="1"/>
</dbReference>